<dbReference type="GO" id="GO:0005911">
    <property type="term" value="C:cell-cell junction"/>
    <property type="evidence" value="ECO:0007669"/>
    <property type="project" value="TreeGrafter"/>
</dbReference>
<dbReference type="PANTHER" id="PTHR24025">
    <property type="entry name" value="DESMOGLEIN FAMILY MEMBER"/>
    <property type="match status" value="1"/>
</dbReference>
<keyword evidence="5" id="KW-0130">Cell adhesion</keyword>
<evidence type="ECO:0000259" key="11">
    <source>
        <dbReference type="PROSITE" id="PS50268"/>
    </source>
</evidence>
<dbReference type="AlphaFoldDB" id="A0A2H8TKD1"/>
<evidence type="ECO:0000256" key="8">
    <source>
        <dbReference type="PROSITE-ProRule" id="PRU00043"/>
    </source>
</evidence>
<evidence type="ECO:0000313" key="12">
    <source>
        <dbReference type="EMBL" id="MBW14431.1"/>
    </source>
</evidence>
<evidence type="ECO:0000256" key="3">
    <source>
        <dbReference type="ARBA" id="ARBA00022737"/>
    </source>
</evidence>
<keyword evidence="10" id="KW-0732">Signal</keyword>
<feature type="transmembrane region" description="Helical" evidence="9">
    <location>
        <begin position="642"/>
        <end position="662"/>
    </location>
</feature>
<evidence type="ECO:0000256" key="4">
    <source>
        <dbReference type="ARBA" id="ARBA00022837"/>
    </source>
</evidence>
<dbReference type="EMBL" id="GFXV01002626">
    <property type="protein sequence ID" value="MBW14431.1"/>
    <property type="molecule type" value="Transcribed_RNA"/>
</dbReference>
<accession>A0A2H8TKD1</accession>
<gene>
    <name evidence="12" type="primary">Fat4_2</name>
</gene>
<protein>
    <submittedName>
        <fullName evidence="12">Protocadherin Fat 4</fullName>
    </submittedName>
</protein>
<evidence type="ECO:0000256" key="7">
    <source>
        <dbReference type="ARBA" id="ARBA00023136"/>
    </source>
</evidence>
<evidence type="ECO:0000256" key="6">
    <source>
        <dbReference type="ARBA" id="ARBA00022989"/>
    </source>
</evidence>
<dbReference type="PROSITE" id="PS50268">
    <property type="entry name" value="CADHERIN_2"/>
    <property type="match status" value="2"/>
</dbReference>
<dbReference type="Gene3D" id="2.60.40.60">
    <property type="entry name" value="Cadherins"/>
    <property type="match status" value="2"/>
</dbReference>
<feature type="domain" description="Cadherin" evidence="11">
    <location>
        <begin position="454"/>
        <end position="558"/>
    </location>
</feature>
<dbReference type="PRINTS" id="PR00205">
    <property type="entry name" value="CADHERIN"/>
</dbReference>
<feature type="signal peptide" evidence="10">
    <location>
        <begin position="1"/>
        <end position="23"/>
    </location>
</feature>
<evidence type="ECO:0000256" key="5">
    <source>
        <dbReference type="ARBA" id="ARBA00022889"/>
    </source>
</evidence>
<comment type="subcellular location">
    <subcellularLocation>
        <location evidence="1">Membrane</location>
    </subcellularLocation>
</comment>
<keyword evidence="3" id="KW-0677">Repeat</keyword>
<evidence type="ECO:0000256" key="1">
    <source>
        <dbReference type="ARBA" id="ARBA00004370"/>
    </source>
</evidence>
<keyword evidence="7 9" id="KW-0472">Membrane</keyword>
<dbReference type="GO" id="GO:0005886">
    <property type="term" value="C:plasma membrane"/>
    <property type="evidence" value="ECO:0007669"/>
    <property type="project" value="InterPro"/>
</dbReference>
<evidence type="ECO:0000256" key="2">
    <source>
        <dbReference type="ARBA" id="ARBA00022692"/>
    </source>
</evidence>
<proteinExistence type="predicted"/>
<sequence length="790" mass="88078">MVGTRSSLFCLLCTILIFPLSDSNGISNFGGNQHRKNLHELGLRANSDGQIVSGEETEQYPFEKAYYSYKIQSNELLKDVRLEPPIDYVTPEGYSLVLEPIVHFCQRVDKSIIKKFSAIGSKDKVYINVDDDLRNISTNDSTIVYKLKAIKNVNTTVGGSTTLLIRIVEFLPMSDTVLAFEEPSYSLKLAYGHKGKVFKFKTIKTTHKAKEKNTDLEFEKQPENDKYFSKNEYSFKGNYSLEYVPEQLLIRLRISDDGELELLGNIDEGYYIFDVVAVDYSPNSTSILKARSKVHVFIDNIAVCSSGISKFIRAFSKHYITEETKLITVVPGTELSGQCIFSITHQFPFGVGADFFTIDKKTGAVNVKNLIDREAYWFEDMEEPSVYLRLKVHCPPAVDGLSVIRPLHLSDVDQIVYDPTTTLVQLVIVDINDNAPVFADKHIVVGYPVQDVANTIIPKHLLQAKATDKDAGKHGKIQYSLRGDNANDFIINADTGTIYCMSLVNDSTANKTFEVVAKDNDGKSDGSESTMAITVKFLTFSEIVRVSVQFSSTEDPAAVESQLSEISGVKVMSLTNDVINTFMDGQWHTERVLTVYGVNNTDGSVVSASELQKNLEHNAKVLGVMQLYNTNSDNETSTVMSLVYAAMFFLMLSMVAVGLLYFGYVKNGRYLSCISSPSTTPLKDDIENMSQSNWITTFNRTNLTSNRVRFPGDINSEAVPCRSKITNNATVVVENSLYEAIPPKGTAVLAVNNNSSIVKLDSKVSFEDDLIKLEKMDEVFTPTDELSFNY</sequence>
<organism evidence="12">
    <name type="scientific">Melanaphis sacchari</name>
    <dbReference type="NCBI Taxonomy" id="742174"/>
    <lineage>
        <taxon>Eukaryota</taxon>
        <taxon>Metazoa</taxon>
        <taxon>Ecdysozoa</taxon>
        <taxon>Arthropoda</taxon>
        <taxon>Hexapoda</taxon>
        <taxon>Insecta</taxon>
        <taxon>Pterygota</taxon>
        <taxon>Neoptera</taxon>
        <taxon>Paraneoptera</taxon>
        <taxon>Hemiptera</taxon>
        <taxon>Sternorrhyncha</taxon>
        <taxon>Aphidomorpha</taxon>
        <taxon>Aphidoidea</taxon>
        <taxon>Aphididae</taxon>
        <taxon>Aphidini</taxon>
        <taxon>Melanaphis</taxon>
    </lineage>
</organism>
<dbReference type="InterPro" id="IPR015919">
    <property type="entry name" value="Cadherin-like_sf"/>
</dbReference>
<dbReference type="PROSITE" id="PS00232">
    <property type="entry name" value="CADHERIN_1"/>
    <property type="match status" value="1"/>
</dbReference>
<keyword evidence="4 8" id="KW-0106">Calcium</keyword>
<dbReference type="Pfam" id="PF00028">
    <property type="entry name" value="Cadherin"/>
    <property type="match status" value="1"/>
</dbReference>
<dbReference type="GO" id="GO:0007156">
    <property type="term" value="P:homophilic cell adhesion via plasma membrane adhesion molecules"/>
    <property type="evidence" value="ECO:0007669"/>
    <property type="project" value="InterPro"/>
</dbReference>
<evidence type="ECO:0000256" key="9">
    <source>
        <dbReference type="SAM" id="Phobius"/>
    </source>
</evidence>
<keyword evidence="2 9" id="KW-0812">Transmembrane</keyword>
<dbReference type="SUPFAM" id="SSF49313">
    <property type="entry name" value="Cadherin-like"/>
    <property type="match status" value="1"/>
</dbReference>
<reference evidence="12" key="1">
    <citation type="submission" date="2017-10" db="EMBL/GenBank/DDBJ databases">
        <title>Transcriptome Assembly of Sugarcane Aphid Adults.</title>
        <authorList>
            <person name="Scully E.D."/>
            <person name="Palmer N.A."/>
            <person name="Geib S.M."/>
            <person name="Sarath G."/>
            <person name="Sattler S.E."/>
        </authorList>
    </citation>
    <scope>NUCLEOTIDE SEQUENCE</scope>
    <source>
        <tissue evidence="12">Whole body</tissue>
    </source>
</reference>
<dbReference type="InterPro" id="IPR020894">
    <property type="entry name" value="Cadherin_CS"/>
</dbReference>
<feature type="domain" description="Cadherin" evidence="11">
    <location>
        <begin position="341"/>
        <end position="438"/>
    </location>
</feature>
<dbReference type="OrthoDB" id="6606209at2759"/>
<dbReference type="InterPro" id="IPR002126">
    <property type="entry name" value="Cadherin-like_dom"/>
</dbReference>
<dbReference type="CDD" id="cd11304">
    <property type="entry name" value="Cadherin_repeat"/>
    <property type="match status" value="2"/>
</dbReference>
<dbReference type="PANTHER" id="PTHR24025:SF23">
    <property type="entry name" value="NEURAL-CADHERIN"/>
    <property type="match status" value="1"/>
</dbReference>
<evidence type="ECO:0000256" key="10">
    <source>
        <dbReference type="SAM" id="SignalP"/>
    </source>
</evidence>
<dbReference type="GO" id="GO:0005509">
    <property type="term" value="F:calcium ion binding"/>
    <property type="evidence" value="ECO:0007669"/>
    <property type="project" value="UniProtKB-UniRule"/>
</dbReference>
<name>A0A2H8TKD1_9HEMI</name>
<dbReference type="InterPro" id="IPR050971">
    <property type="entry name" value="Cadherin-domain_protein"/>
</dbReference>
<keyword evidence="6 9" id="KW-1133">Transmembrane helix</keyword>
<feature type="chain" id="PRO_5014194356" evidence="10">
    <location>
        <begin position="24"/>
        <end position="790"/>
    </location>
</feature>